<feature type="transmembrane region" description="Helical" evidence="2">
    <location>
        <begin position="272"/>
        <end position="294"/>
    </location>
</feature>
<dbReference type="EMBL" id="JAGSOV010000052">
    <property type="protein sequence ID" value="MCO1658238.1"/>
    <property type="molecule type" value="Genomic_DNA"/>
</dbReference>
<evidence type="ECO:0000259" key="3">
    <source>
        <dbReference type="Pfam" id="PF07786"/>
    </source>
</evidence>
<comment type="caution">
    <text evidence="4">The sequence shown here is derived from an EMBL/GenBank/DDBJ whole genome shotgun (WGS) entry which is preliminary data.</text>
</comment>
<dbReference type="Proteomes" id="UP001165283">
    <property type="component" value="Unassembled WGS sequence"/>
</dbReference>
<feature type="domain" description="Heparan-alpha-glucosaminide N-acetyltransferase catalytic" evidence="3">
    <location>
        <begin position="9"/>
        <end position="208"/>
    </location>
</feature>
<keyword evidence="2" id="KW-0472">Membrane</keyword>
<evidence type="ECO:0000313" key="4">
    <source>
        <dbReference type="EMBL" id="MCO1658238.1"/>
    </source>
</evidence>
<organism evidence="4 5">
    <name type="scientific">Pseudonocardia humida</name>
    <dbReference type="NCBI Taxonomy" id="2800819"/>
    <lineage>
        <taxon>Bacteria</taxon>
        <taxon>Bacillati</taxon>
        <taxon>Actinomycetota</taxon>
        <taxon>Actinomycetes</taxon>
        <taxon>Pseudonocardiales</taxon>
        <taxon>Pseudonocardiaceae</taxon>
        <taxon>Pseudonocardia</taxon>
    </lineage>
</organism>
<feature type="transmembrane region" description="Helical" evidence="2">
    <location>
        <begin position="333"/>
        <end position="350"/>
    </location>
</feature>
<dbReference type="Pfam" id="PF07786">
    <property type="entry name" value="HGSNAT_cat"/>
    <property type="match status" value="1"/>
</dbReference>
<proteinExistence type="predicted"/>
<keyword evidence="2" id="KW-0812">Transmembrane</keyword>
<reference evidence="4" key="1">
    <citation type="submission" date="2021-04" db="EMBL/GenBank/DDBJ databases">
        <title>Pseudonocardia sp. nov., isolated from sandy soil of mangrove forest.</title>
        <authorList>
            <person name="Zan Z."/>
            <person name="Huang R."/>
            <person name="Liu W."/>
        </authorList>
    </citation>
    <scope>NUCLEOTIDE SEQUENCE</scope>
    <source>
        <strain evidence="4">S2-4</strain>
    </source>
</reference>
<feature type="region of interest" description="Disordered" evidence="1">
    <location>
        <begin position="368"/>
        <end position="403"/>
    </location>
</feature>
<feature type="transmembrane region" description="Helical" evidence="2">
    <location>
        <begin position="12"/>
        <end position="30"/>
    </location>
</feature>
<dbReference type="InterPro" id="IPR012429">
    <property type="entry name" value="HGSNAT_cat"/>
</dbReference>
<keyword evidence="2" id="KW-1133">Transmembrane helix</keyword>
<feature type="transmembrane region" description="Helical" evidence="2">
    <location>
        <begin position="207"/>
        <end position="227"/>
    </location>
</feature>
<gene>
    <name evidence="4" type="ORF">KDL28_24555</name>
</gene>
<feature type="transmembrane region" description="Helical" evidence="2">
    <location>
        <begin position="102"/>
        <end position="122"/>
    </location>
</feature>
<feature type="transmembrane region" description="Helical" evidence="2">
    <location>
        <begin position="42"/>
        <end position="64"/>
    </location>
</feature>
<feature type="transmembrane region" description="Helical" evidence="2">
    <location>
        <begin position="301"/>
        <end position="321"/>
    </location>
</feature>
<name>A0ABT1A5F3_9PSEU</name>
<feature type="transmembrane region" description="Helical" evidence="2">
    <location>
        <begin position="76"/>
        <end position="96"/>
    </location>
</feature>
<dbReference type="RefSeq" id="WP_252441943.1">
    <property type="nucleotide sequence ID" value="NZ_JAGSOV010000052.1"/>
</dbReference>
<protein>
    <submittedName>
        <fullName evidence="4">DUF1624 domain-containing protein</fullName>
    </submittedName>
</protein>
<feature type="transmembrane region" description="Helical" evidence="2">
    <location>
        <begin position="170"/>
        <end position="195"/>
    </location>
</feature>
<sequence length="403" mass="40566">MVETTRPPRVTGVDAARAVALLCMALAHMHATTLPGGGATPIGSAVAGRASALFAVLAGVGVALSTRWVRDRRDHAGAAAGLLVRAVLLGVLGLGLEQLLDTPPAVILAQYGLLFAVAALLVRLPATACFAAAGAWCALSPVLSHVLRAGGPAEPGPQPDLAMLADPGPLVSTLALTGYYPVLTWITYLLVGLGIGRLDLRSTRTAVRLVVAGAVVVALAYASSALLRGPGGIGPAGVSDVVAGTQRAGTTPPDDWGWLVVITRHSGTAFDLAHTCGSSMAAIGLLILLTGVATRWVAAPMALLAATGSASLTLYTAHILVTGSTGAFGTPWWLGQAAAMLAVGGVLLATGRRGPLEALVGRLSRAARDAVAGPRTGNGSTRPDDNRSEPFPNGEARSASGPT</sequence>
<keyword evidence="5" id="KW-1185">Reference proteome</keyword>
<evidence type="ECO:0000313" key="5">
    <source>
        <dbReference type="Proteomes" id="UP001165283"/>
    </source>
</evidence>
<evidence type="ECO:0000256" key="1">
    <source>
        <dbReference type="SAM" id="MobiDB-lite"/>
    </source>
</evidence>
<accession>A0ABT1A5F3</accession>
<feature type="transmembrane region" description="Helical" evidence="2">
    <location>
        <begin position="129"/>
        <end position="150"/>
    </location>
</feature>
<evidence type="ECO:0000256" key="2">
    <source>
        <dbReference type="SAM" id="Phobius"/>
    </source>
</evidence>